<evidence type="ECO:0000313" key="2">
    <source>
        <dbReference type="Proteomes" id="UP000789901"/>
    </source>
</evidence>
<reference evidence="1 2" key="1">
    <citation type="submission" date="2021-06" db="EMBL/GenBank/DDBJ databases">
        <authorList>
            <person name="Kallberg Y."/>
            <person name="Tangrot J."/>
            <person name="Rosling A."/>
        </authorList>
    </citation>
    <scope>NUCLEOTIDE SEQUENCE [LARGE SCALE GENOMIC DNA]</scope>
    <source>
        <strain evidence="1 2">120-4 pot B 10/14</strain>
    </source>
</reference>
<comment type="caution">
    <text evidence="1">The sequence shown here is derived from an EMBL/GenBank/DDBJ whole genome shotgun (WGS) entry which is preliminary data.</text>
</comment>
<keyword evidence="2" id="KW-1185">Reference proteome</keyword>
<dbReference type="Proteomes" id="UP000789901">
    <property type="component" value="Unassembled WGS sequence"/>
</dbReference>
<dbReference type="EMBL" id="CAJVQB010000171">
    <property type="protein sequence ID" value="CAG8472551.1"/>
    <property type="molecule type" value="Genomic_DNA"/>
</dbReference>
<protein>
    <submittedName>
        <fullName evidence="1">6723_t:CDS:1</fullName>
    </submittedName>
</protein>
<evidence type="ECO:0000313" key="1">
    <source>
        <dbReference type="EMBL" id="CAG8472551.1"/>
    </source>
</evidence>
<name>A0ABM8VXN4_GIGMA</name>
<accession>A0ABM8VXN4</accession>
<proteinExistence type="predicted"/>
<sequence>MNEPMTKHSKHKEDLKDKTLQQLYRPCPDLNSQSVWFAQCLESLQKAIDLYNVNETNFD</sequence>
<organism evidence="1 2">
    <name type="scientific">Gigaspora margarita</name>
    <dbReference type="NCBI Taxonomy" id="4874"/>
    <lineage>
        <taxon>Eukaryota</taxon>
        <taxon>Fungi</taxon>
        <taxon>Fungi incertae sedis</taxon>
        <taxon>Mucoromycota</taxon>
        <taxon>Glomeromycotina</taxon>
        <taxon>Glomeromycetes</taxon>
        <taxon>Diversisporales</taxon>
        <taxon>Gigasporaceae</taxon>
        <taxon>Gigaspora</taxon>
    </lineage>
</organism>
<gene>
    <name evidence="1" type="ORF">GMARGA_LOCUS847</name>
</gene>